<organism evidence="2 3">
    <name type="scientific">Streptomyces nanshensis</name>
    <dbReference type="NCBI Taxonomy" id="518642"/>
    <lineage>
        <taxon>Bacteria</taxon>
        <taxon>Bacillati</taxon>
        <taxon>Actinomycetota</taxon>
        <taxon>Actinomycetes</taxon>
        <taxon>Kitasatosporales</taxon>
        <taxon>Streptomycetaceae</taxon>
        <taxon>Streptomyces</taxon>
    </lineage>
</organism>
<dbReference type="Proteomes" id="UP000176005">
    <property type="component" value="Unassembled WGS sequence"/>
</dbReference>
<sequence>AYESHHEIRAQAERRTAAPSPDGRWTRHRTEAAARARTRRP</sequence>
<keyword evidence="3" id="KW-1185">Reference proteome</keyword>
<protein>
    <submittedName>
        <fullName evidence="2">Uncharacterized protein</fullName>
    </submittedName>
</protein>
<feature type="compositionally biased region" description="Basic and acidic residues" evidence="1">
    <location>
        <begin position="24"/>
        <end position="34"/>
    </location>
</feature>
<evidence type="ECO:0000313" key="2">
    <source>
        <dbReference type="EMBL" id="OEV13613.1"/>
    </source>
</evidence>
<feature type="non-terminal residue" evidence="2">
    <location>
        <position position="1"/>
    </location>
</feature>
<feature type="region of interest" description="Disordered" evidence="1">
    <location>
        <begin position="1"/>
        <end position="41"/>
    </location>
</feature>
<feature type="non-terminal residue" evidence="2">
    <location>
        <position position="41"/>
    </location>
</feature>
<dbReference type="AlphaFoldDB" id="A0A1E7LCB5"/>
<evidence type="ECO:0000313" key="3">
    <source>
        <dbReference type="Proteomes" id="UP000176005"/>
    </source>
</evidence>
<name>A0A1E7LCB5_9ACTN</name>
<evidence type="ECO:0000256" key="1">
    <source>
        <dbReference type="SAM" id="MobiDB-lite"/>
    </source>
</evidence>
<proteinExistence type="predicted"/>
<accession>A0A1E7LCB5</accession>
<reference evidence="2 3" key="1">
    <citation type="journal article" date="2016" name="Front. Microbiol.">
        <title>Comparative Genomics Analysis of Streptomyces Species Reveals Their Adaptation to the Marine Environment and Their Diversity at the Genomic Level.</title>
        <authorList>
            <person name="Tian X."/>
            <person name="Zhang Z."/>
            <person name="Yang T."/>
            <person name="Chen M."/>
            <person name="Li J."/>
            <person name="Chen F."/>
            <person name="Yang J."/>
            <person name="Li W."/>
            <person name="Zhang B."/>
            <person name="Zhang Z."/>
            <person name="Wu J."/>
            <person name="Zhang C."/>
            <person name="Long L."/>
            <person name="Xiao J."/>
        </authorList>
    </citation>
    <scope>NUCLEOTIDE SEQUENCE [LARGE SCALE GENOMIC DNA]</scope>
    <source>
        <strain evidence="2 3">SCSIO 10429</strain>
    </source>
</reference>
<feature type="compositionally biased region" description="Basic and acidic residues" evidence="1">
    <location>
        <begin position="1"/>
        <end position="16"/>
    </location>
</feature>
<comment type="caution">
    <text evidence="2">The sequence shown here is derived from an EMBL/GenBank/DDBJ whole genome shotgun (WGS) entry which is preliminary data.</text>
</comment>
<gene>
    <name evidence="2" type="ORF">AN218_02700</name>
</gene>
<dbReference type="EMBL" id="LJGW01000050">
    <property type="protein sequence ID" value="OEV13613.1"/>
    <property type="molecule type" value="Genomic_DNA"/>
</dbReference>